<evidence type="ECO:0000256" key="2">
    <source>
        <dbReference type="ARBA" id="ARBA00005992"/>
    </source>
</evidence>
<evidence type="ECO:0000256" key="5">
    <source>
        <dbReference type="ARBA" id="ARBA00022984"/>
    </source>
</evidence>
<dbReference type="KEGG" id="nia:A8C56_07405"/>
<keyword evidence="4" id="KW-0133">Cell shape</keyword>
<evidence type="ECO:0000259" key="7">
    <source>
        <dbReference type="Pfam" id="PF03734"/>
    </source>
</evidence>
<gene>
    <name evidence="8" type="ORF">A8C56_07405</name>
</gene>
<keyword evidence="6" id="KW-0961">Cell wall biogenesis/degradation</keyword>
<protein>
    <recommendedName>
        <fullName evidence="7">L,D-TPase catalytic domain-containing protein</fullName>
    </recommendedName>
</protein>
<evidence type="ECO:0000256" key="3">
    <source>
        <dbReference type="ARBA" id="ARBA00022679"/>
    </source>
</evidence>
<dbReference type="Gene3D" id="2.40.440.10">
    <property type="entry name" value="L,D-transpeptidase catalytic domain-like"/>
    <property type="match status" value="1"/>
</dbReference>
<feature type="domain" description="L,D-TPase catalytic" evidence="7">
    <location>
        <begin position="8"/>
        <end position="79"/>
    </location>
</feature>
<dbReference type="InterPro" id="IPR052905">
    <property type="entry name" value="LD-transpeptidase_YkuD-like"/>
</dbReference>
<evidence type="ECO:0000256" key="6">
    <source>
        <dbReference type="ARBA" id="ARBA00023316"/>
    </source>
</evidence>
<dbReference type="Proteomes" id="UP000077667">
    <property type="component" value="Chromosome"/>
</dbReference>
<accession>A0A1A9I192</accession>
<keyword evidence="5" id="KW-0573">Peptidoglycan synthesis</keyword>
<dbReference type="GO" id="GO:0008360">
    <property type="term" value="P:regulation of cell shape"/>
    <property type="evidence" value="ECO:0007669"/>
    <property type="project" value="UniProtKB-KW"/>
</dbReference>
<dbReference type="PANTHER" id="PTHR41533">
    <property type="entry name" value="L,D-TRANSPEPTIDASE HI_1667-RELATED"/>
    <property type="match status" value="1"/>
</dbReference>
<dbReference type="STRING" id="1176587.A8C56_07405"/>
<dbReference type="GO" id="GO:0016740">
    <property type="term" value="F:transferase activity"/>
    <property type="evidence" value="ECO:0007669"/>
    <property type="project" value="UniProtKB-KW"/>
</dbReference>
<dbReference type="InterPro" id="IPR005490">
    <property type="entry name" value="LD_TPept_cat_dom"/>
</dbReference>
<evidence type="ECO:0000313" key="9">
    <source>
        <dbReference type="Proteomes" id="UP000077667"/>
    </source>
</evidence>
<dbReference type="AlphaFoldDB" id="A0A1A9I192"/>
<comment type="similarity">
    <text evidence="2">Belongs to the YkuD family.</text>
</comment>
<dbReference type="UniPathway" id="UPA00219"/>
<evidence type="ECO:0000256" key="1">
    <source>
        <dbReference type="ARBA" id="ARBA00004752"/>
    </source>
</evidence>
<dbReference type="EMBL" id="CP015772">
    <property type="protein sequence ID" value="ANH80829.1"/>
    <property type="molecule type" value="Genomic_DNA"/>
</dbReference>
<proteinExistence type="inferred from homology"/>
<name>A0A1A9I192_9BACT</name>
<keyword evidence="3" id="KW-0808">Transferase</keyword>
<dbReference type="OrthoDB" id="9778545at2"/>
<dbReference type="RefSeq" id="WP_067753986.1">
    <property type="nucleotide sequence ID" value="NZ_CP015772.1"/>
</dbReference>
<dbReference type="GO" id="GO:0071555">
    <property type="term" value="P:cell wall organization"/>
    <property type="evidence" value="ECO:0007669"/>
    <property type="project" value="UniProtKB-KW"/>
</dbReference>
<sequence>MHHFRFKKFIVVNIAAAELNYYDADSLQLNMRVVAGKSSTRTPRFTVYCDQIILYPYWNVPRSIAVNEILPFTKIIPQYWAL</sequence>
<evidence type="ECO:0000256" key="4">
    <source>
        <dbReference type="ARBA" id="ARBA00022960"/>
    </source>
</evidence>
<keyword evidence="9" id="KW-1185">Reference proteome</keyword>
<dbReference type="GO" id="GO:0004180">
    <property type="term" value="F:carboxypeptidase activity"/>
    <property type="evidence" value="ECO:0007669"/>
    <property type="project" value="UniProtKB-ARBA"/>
</dbReference>
<organism evidence="8 9">
    <name type="scientific">Niabella ginsenosidivorans</name>
    <dbReference type="NCBI Taxonomy" id="1176587"/>
    <lineage>
        <taxon>Bacteria</taxon>
        <taxon>Pseudomonadati</taxon>
        <taxon>Bacteroidota</taxon>
        <taxon>Chitinophagia</taxon>
        <taxon>Chitinophagales</taxon>
        <taxon>Chitinophagaceae</taxon>
        <taxon>Niabella</taxon>
    </lineage>
</organism>
<dbReference type="SUPFAM" id="SSF141523">
    <property type="entry name" value="L,D-transpeptidase catalytic domain-like"/>
    <property type="match status" value="1"/>
</dbReference>
<dbReference type="PANTHER" id="PTHR41533:SF1">
    <property type="entry name" value="L,D-TRANSPEPTIDASE YCBB-RELATED"/>
    <property type="match status" value="1"/>
</dbReference>
<comment type="pathway">
    <text evidence="1">Cell wall biogenesis; peptidoglycan biosynthesis.</text>
</comment>
<dbReference type="InterPro" id="IPR038063">
    <property type="entry name" value="Transpep_catalytic_dom"/>
</dbReference>
<dbReference type="CDD" id="cd16913">
    <property type="entry name" value="YkuD_like"/>
    <property type="match status" value="1"/>
</dbReference>
<dbReference type="Pfam" id="PF03734">
    <property type="entry name" value="YkuD"/>
    <property type="match status" value="1"/>
</dbReference>
<dbReference type="GO" id="GO:0009252">
    <property type="term" value="P:peptidoglycan biosynthetic process"/>
    <property type="evidence" value="ECO:0007669"/>
    <property type="project" value="UniProtKB-UniPathway"/>
</dbReference>
<evidence type="ECO:0000313" key="8">
    <source>
        <dbReference type="EMBL" id="ANH80829.1"/>
    </source>
</evidence>
<reference evidence="8 9" key="1">
    <citation type="submission" date="2016-05" db="EMBL/GenBank/DDBJ databases">
        <title>Niabella ginsenosidivorans BS26 whole genome sequencing.</title>
        <authorList>
            <person name="Im W.T."/>
            <person name="Siddiqi M.Z."/>
        </authorList>
    </citation>
    <scope>NUCLEOTIDE SEQUENCE [LARGE SCALE GENOMIC DNA]</scope>
    <source>
        <strain evidence="8 9">BS26</strain>
    </source>
</reference>